<organism evidence="2 3">
    <name type="scientific">Corynebacterium bovis</name>
    <dbReference type="NCBI Taxonomy" id="36808"/>
    <lineage>
        <taxon>Bacteria</taxon>
        <taxon>Bacillati</taxon>
        <taxon>Actinomycetota</taxon>
        <taxon>Actinomycetes</taxon>
        <taxon>Mycobacteriales</taxon>
        <taxon>Corynebacteriaceae</taxon>
        <taxon>Corynebacterium</taxon>
    </lineage>
</organism>
<feature type="domain" description="AAA" evidence="1">
    <location>
        <begin position="2"/>
        <end position="171"/>
    </location>
</feature>
<dbReference type="RefSeq" id="WP_125186992.1">
    <property type="nucleotide sequence ID" value="NZ_PQNN01000008.1"/>
</dbReference>
<dbReference type="PANTHER" id="PTHR13696:SF52">
    <property type="entry name" value="PARA FAMILY PROTEIN CT_582"/>
    <property type="match status" value="1"/>
</dbReference>
<dbReference type="InterPro" id="IPR027417">
    <property type="entry name" value="P-loop_NTPase"/>
</dbReference>
<dbReference type="SUPFAM" id="SSF52540">
    <property type="entry name" value="P-loop containing nucleoside triphosphate hydrolases"/>
    <property type="match status" value="1"/>
</dbReference>
<dbReference type="PANTHER" id="PTHR13696">
    <property type="entry name" value="P-LOOP CONTAINING NUCLEOSIDE TRIPHOSPHATE HYDROLASE"/>
    <property type="match status" value="1"/>
</dbReference>
<keyword evidence="3" id="KW-1185">Reference proteome</keyword>
<dbReference type="Proteomes" id="UP000278422">
    <property type="component" value="Unassembled WGS sequence"/>
</dbReference>
<dbReference type="AlphaFoldDB" id="A0A3R8PEX5"/>
<evidence type="ECO:0000313" key="2">
    <source>
        <dbReference type="EMBL" id="RRQ03545.1"/>
    </source>
</evidence>
<sequence length="258" mass="27395">MSTIIVYSEAGGVSKTTTAVSLATTAARSGIPTLLVDLDPRAAATKWIGVAPDEDWKTVAAIIAEPDPEGWADDLALPSTWSDNLRVLPSDRSLSNREREQADHSEIRLMASLEGIPDDLVIVDCPNRQGGTLAQNAFAAATGVIYAATATQDGVDGVAGARESVEKFRKSRQRIGAPSALSEIGIIVGGVADTVMTRVARAALADLADTGLLLSPTVPRRTIVDQARMTSEWYGDFPKGKPVSNVYENLLTEVLHRT</sequence>
<dbReference type="Pfam" id="PF13614">
    <property type="entry name" value="AAA_31"/>
    <property type="match status" value="1"/>
</dbReference>
<dbReference type="Gene3D" id="3.40.50.300">
    <property type="entry name" value="P-loop containing nucleotide triphosphate hydrolases"/>
    <property type="match status" value="1"/>
</dbReference>
<evidence type="ECO:0000313" key="3">
    <source>
        <dbReference type="Proteomes" id="UP000278422"/>
    </source>
</evidence>
<comment type="caution">
    <text evidence="2">The sequence shown here is derived from an EMBL/GenBank/DDBJ whole genome shotgun (WGS) entry which is preliminary data.</text>
</comment>
<gene>
    <name evidence="2" type="ORF">CXF42_06995</name>
</gene>
<dbReference type="EMBL" id="PQNQ01000017">
    <property type="protein sequence ID" value="RRQ03545.1"/>
    <property type="molecule type" value="Genomic_DNA"/>
</dbReference>
<protein>
    <submittedName>
        <fullName evidence="2">ATPase</fullName>
    </submittedName>
</protein>
<dbReference type="InterPro" id="IPR025669">
    <property type="entry name" value="AAA_dom"/>
</dbReference>
<proteinExistence type="predicted"/>
<dbReference type="CDD" id="cd02042">
    <property type="entry name" value="ParAB_family"/>
    <property type="match status" value="1"/>
</dbReference>
<dbReference type="InterPro" id="IPR050678">
    <property type="entry name" value="DNA_Partitioning_ATPase"/>
</dbReference>
<reference evidence="2 3" key="1">
    <citation type="submission" date="2018-01" db="EMBL/GenBank/DDBJ databases">
        <title>Twenty Corynebacterium bovis Genomes.</title>
        <authorList>
            <person name="Gulvik C.A."/>
        </authorList>
    </citation>
    <scope>NUCLEOTIDE SEQUENCE [LARGE SCALE GENOMIC DNA]</scope>
    <source>
        <strain evidence="2 3">16-2004</strain>
    </source>
</reference>
<accession>A0A3R8PEX5</accession>
<evidence type="ECO:0000259" key="1">
    <source>
        <dbReference type="Pfam" id="PF13614"/>
    </source>
</evidence>
<name>A0A3R8PEX5_9CORY</name>